<comment type="catalytic activity">
    <reaction evidence="9">
        <text>D-ribose 5-phosphate + ATP = 5-phospho-alpha-D-ribose 1-diphosphate + AMP + H(+)</text>
        <dbReference type="Rhea" id="RHEA:15609"/>
        <dbReference type="ChEBI" id="CHEBI:15378"/>
        <dbReference type="ChEBI" id="CHEBI:30616"/>
        <dbReference type="ChEBI" id="CHEBI:58017"/>
        <dbReference type="ChEBI" id="CHEBI:78346"/>
        <dbReference type="ChEBI" id="CHEBI:456215"/>
        <dbReference type="EC" id="2.7.6.1"/>
    </reaction>
</comment>
<keyword evidence="12" id="KW-1185">Reference proteome</keyword>
<proteinExistence type="predicted"/>
<dbReference type="KEGG" id="alkq:M9189_02285"/>
<dbReference type="PROSITE" id="PS00114">
    <property type="entry name" value="PRPP_SYNTHASE"/>
    <property type="match status" value="1"/>
</dbReference>
<dbReference type="GO" id="GO:0005524">
    <property type="term" value="F:ATP binding"/>
    <property type="evidence" value="ECO:0007669"/>
    <property type="project" value="UniProtKB-KW"/>
</dbReference>
<evidence type="ECO:0000313" key="11">
    <source>
        <dbReference type="EMBL" id="URW80188.1"/>
    </source>
</evidence>
<dbReference type="CDD" id="cd06223">
    <property type="entry name" value="PRTases_typeI"/>
    <property type="match status" value="1"/>
</dbReference>
<dbReference type="NCBIfam" id="TIGR01251">
    <property type="entry name" value="ribP_PPkin"/>
    <property type="match status" value="1"/>
</dbReference>
<dbReference type="EMBL" id="CP098400">
    <property type="protein sequence ID" value="URW80188.1"/>
    <property type="molecule type" value="Genomic_DNA"/>
</dbReference>
<dbReference type="GO" id="GO:0002189">
    <property type="term" value="C:ribose phosphate diphosphokinase complex"/>
    <property type="evidence" value="ECO:0007669"/>
    <property type="project" value="TreeGrafter"/>
</dbReference>
<keyword evidence="6" id="KW-0418">Kinase</keyword>
<name>A0A9J6ZQH3_9BACT</name>
<evidence type="ECO:0000256" key="4">
    <source>
        <dbReference type="ARBA" id="ARBA00022727"/>
    </source>
</evidence>
<organism evidence="11 12">
    <name type="scientific">Xiashengella succiniciproducens</name>
    <dbReference type="NCBI Taxonomy" id="2949635"/>
    <lineage>
        <taxon>Bacteria</taxon>
        <taxon>Pseudomonadati</taxon>
        <taxon>Bacteroidota</taxon>
        <taxon>Bacteroidia</taxon>
        <taxon>Marinilabiliales</taxon>
        <taxon>Marinilabiliaceae</taxon>
        <taxon>Xiashengella</taxon>
    </lineage>
</organism>
<dbReference type="InterPro" id="IPR005946">
    <property type="entry name" value="Rib-P_diPkinase"/>
</dbReference>
<dbReference type="InterPro" id="IPR029057">
    <property type="entry name" value="PRTase-like"/>
</dbReference>
<accession>A0A9J6ZQH3</accession>
<dbReference type="GO" id="GO:0000287">
    <property type="term" value="F:magnesium ion binding"/>
    <property type="evidence" value="ECO:0007669"/>
    <property type="project" value="InterPro"/>
</dbReference>
<gene>
    <name evidence="11" type="ORF">M9189_02285</name>
</gene>
<evidence type="ECO:0000256" key="5">
    <source>
        <dbReference type="ARBA" id="ARBA00022741"/>
    </source>
</evidence>
<evidence type="ECO:0000256" key="3">
    <source>
        <dbReference type="ARBA" id="ARBA00022723"/>
    </source>
</evidence>
<dbReference type="Gene3D" id="3.40.50.2020">
    <property type="match status" value="2"/>
</dbReference>
<dbReference type="RefSeq" id="WP_250724311.1">
    <property type="nucleotide sequence ID" value="NZ_CP098400.1"/>
</dbReference>
<evidence type="ECO:0000256" key="8">
    <source>
        <dbReference type="ARBA" id="ARBA00022842"/>
    </source>
</evidence>
<dbReference type="AlphaFoldDB" id="A0A9J6ZQH3"/>
<dbReference type="Pfam" id="PF13793">
    <property type="entry name" value="Pribosyltran_N"/>
    <property type="match status" value="1"/>
</dbReference>
<keyword evidence="4" id="KW-0545">Nucleotide biosynthesis</keyword>
<dbReference type="InterPro" id="IPR000842">
    <property type="entry name" value="PRib_PP_synth_CS"/>
</dbReference>
<dbReference type="FunFam" id="3.40.50.2020:FF:000007">
    <property type="entry name" value="Ribose-phosphate pyrophosphokinase"/>
    <property type="match status" value="1"/>
</dbReference>
<dbReference type="InterPro" id="IPR000836">
    <property type="entry name" value="PRTase_dom"/>
</dbReference>
<keyword evidence="5" id="KW-0547">Nucleotide-binding</keyword>
<reference evidence="11" key="2">
    <citation type="submission" date="2022-06" db="EMBL/GenBank/DDBJ databases">
        <title>Xiashengella guii gen. nov. sp. nov., a bacterium isolated form anaerobic digestion tank.</title>
        <authorList>
            <person name="Huang H."/>
        </authorList>
    </citation>
    <scope>NUCLEOTIDE SEQUENCE</scope>
    <source>
        <strain evidence="11">Ai-910</strain>
    </source>
</reference>
<keyword evidence="7" id="KW-0067">ATP-binding</keyword>
<dbReference type="GO" id="GO:0004749">
    <property type="term" value="F:ribose phosphate diphosphokinase activity"/>
    <property type="evidence" value="ECO:0007669"/>
    <property type="project" value="UniProtKB-EC"/>
</dbReference>
<dbReference type="InterPro" id="IPR029099">
    <property type="entry name" value="Pribosyltran_N"/>
</dbReference>
<dbReference type="PANTHER" id="PTHR10210:SF41">
    <property type="entry name" value="RIBOSE-PHOSPHATE PYROPHOSPHOKINASE 1, CHLOROPLASTIC"/>
    <property type="match status" value="1"/>
</dbReference>
<sequence length="313" mass="34422">MVAPKADIKIFPGTQTRYLAEKISSCAGIELGNINVIRFSDGEFTTVYEETVRGSHVFLVQSTIPPTENFFELLMMIDAAKRASASKIVAVIPYFGFARQDRKDQPRVSIGAKLVADMLMVAGVDRVITMDLHADQIQGFFNIPVDHLYASAIFVPHIRSLGLSDLVIASPDVGGTKRANSYAKFLGTPMVICHKYRSKANVVDEMRIIGDVEGKNVIIIDDMIDTAGTLTKAAEMMMNQGALSVRAFATHPVLSDPAYERIENSALKELYVTDSIPLRKETSKIKVLSVAPLFADTILKVYSNQSISSHFIM</sequence>
<dbReference type="NCBIfam" id="NF002320">
    <property type="entry name" value="PRK01259.1"/>
    <property type="match status" value="1"/>
</dbReference>
<dbReference type="GO" id="GO:0016301">
    <property type="term" value="F:kinase activity"/>
    <property type="evidence" value="ECO:0007669"/>
    <property type="project" value="UniProtKB-KW"/>
</dbReference>
<dbReference type="PANTHER" id="PTHR10210">
    <property type="entry name" value="RIBOSE-PHOSPHATE DIPHOSPHOKINASE FAMILY MEMBER"/>
    <property type="match status" value="1"/>
</dbReference>
<evidence type="ECO:0000259" key="10">
    <source>
        <dbReference type="Pfam" id="PF13793"/>
    </source>
</evidence>
<dbReference type="GO" id="GO:0006015">
    <property type="term" value="P:5-phosphoribose 1-diphosphate biosynthetic process"/>
    <property type="evidence" value="ECO:0007669"/>
    <property type="project" value="TreeGrafter"/>
</dbReference>
<keyword evidence="8" id="KW-0460">Magnesium</keyword>
<keyword evidence="2" id="KW-0808">Transferase</keyword>
<evidence type="ECO:0000256" key="1">
    <source>
        <dbReference type="ARBA" id="ARBA00013247"/>
    </source>
</evidence>
<dbReference type="SUPFAM" id="SSF53271">
    <property type="entry name" value="PRTase-like"/>
    <property type="match status" value="1"/>
</dbReference>
<keyword evidence="3" id="KW-0479">Metal-binding</keyword>
<dbReference type="GO" id="GO:0009156">
    <property type="term" value="P:ribonucleoside monophosphate biosynthetic process"/>
    <property type="evidence" value="ECO:0007669"/>
    <property type="project" value="InterPro"/>
</dbReference>
<dbReference type="GO" id="GO:0005737">
    <property type="term" value="C:cytoplasm"/>
    <property type="evidence" value="ECO:0007669"/>
    <property type="project" value="TreeGrafter"/>
</dbReference>
<dbReference type="Proteomes" id="UP001056426">
    <property type="component" value="Chromosome"/>
</dbReference>
<evidence type="ECO:0000256" key="2">
    <source>
        <dbReference type="ARBA" id="ARBA00022679"/>
    </source>
</evidence>
<dbReference type="EC" id="2.7.6.1" evidence="1"/>
<reference evidence="11" key="1">
    <citation type="submission" date="2022-05" db="EMBL/GenBank/DDBJ databases">
        <authorList>
            <person name="Sun X."/>
        </authorList>
    </citation>
    <scope>NUCLEOTIDE SEQUENCE</scope>
    <source>
        <strain evidence="11">Ai-910</strain>
    </source>
</reference>
<evidence type="ECO:0000256" key="6">
    <source>
        <dbReference type="ARBA" id="ARBA00022777"/>
    </source>
</evidence>
<protein>
    <recommendedName>
        <fullName evidence="1">ribose-phosphate diphosphokinase</fullName>
        <ecNumber evidence="1">2.7.6.1</ecNumber>
    </recommendedName>
</protein>
<dbReference type="GO" id="GO:0006164">
    <property type="term" value="P:purine nucleotide biosynthetic process"/>
    <property type="evidence" value="ECO:0007669"/>
    <property type="project" value="TreeGrafter"/>
</dbReference>
<feature type="domain" description="Ribose-phosphate pyrophosphokinase N-terminal" evidence="10">
    <location>
        <begin position="8"/>
        <end position="123"/>
    </location>
</feature>
<evidence type="ECO:0000313" key="12">
    <source>
        <dbReference type="Proteomes" id="UP001056426"/>
    </source>
</evidence>
<evidence type="ECO:0000256" key="7">
    <source>
        <dbReference type="ARBA" id="ARBA00022840"/>
    </source>
</evidence>
<evidence type="ECO:0000256" key="9">
    <source>
        <dbReference type="ARBA" id="ARBA00049535"/>
    </source>
</evidence>
<dbReference type="SMART" id="SM01400">
    <property type="entry name" value="Pribosyltran_N"/>
    <property type="match status" value="1"/>
</dbReference>
<dbReference type="Pfam" id="PF14572">
    <property type="entry name" value="Pribosyl_synth"/>
    <property type="match status" value="1"/>
</dbReference>